<evidence type="ECO:0000313" key="3">
    <source>
        <dbReference type="EMBL" id="CAF1171696.1"/>
    </source>
</evidence>
<dbReference type="Proteomes" id="UP000663832">
    <property type="component" value="Unassembled WGS sequence"/>
</dbReference>
<feature type="chain" id="PRO_5035603057" evidence="1">
    <location>
        <begin position="20"/>
        <end position="323"/>
    </location>
</feature>
<dbReference type="EMBL" id="CAJNOI010000022">
    <property type="protein sequence ID" value="CAF0843804.1"/>
    <property type="molecule type" value="Genomic_DNA"/>
</dbReference>
<organism evidence="3 5">
    <name type="scientific">Adineta steineri</name>
    <dbReference type="NCBI Taxonomy" id="433720"/>
    <lineage>
        <taxon>Eukaryota</taxon>
        <taxon>Metazoa</taxon>
        <taxon>Spiralia</taxon>
        <taxon>Gnathifera</taxon>
        <taxon>Rotifera</taxon>
        <taxon>Eurotatoria</taxon>
        <taxon>Bdelloidea</taxon>
        <taxon>Adinetida</taxon>
        <taxon>Adinetidae</taxon>
        <taxon>Adineta</taxon>
    </lineage>
</organism>
<keyword evidence="1" id="KW-0732">Signal</keyword>
<proteinExistence type="predicted"/>
<dbReference type="Proteomes" id="UP000663877">
    <property type="component" value="Unassembled WGS sequence"/>
</dbReference>
<evidence type="ECO:0000256" key="1">
    <source>
        <dbReference type="SAM" id="SignalP"/>
    </source>
</evidence>
<reference evidence="3" key="1">
    <citation type="submission" date="2021-02" db="EMBL/GenBank/DDBJ databases">
        <authorList>
            <person name="Nowell W R."/>
        </authorList>
    </citation>
    <scope>NUCLEOTIDE SEQUENCE</scope>
</reference>
<dbReference type="OrthoDB" id="10117758at2759"/>
<protein>
    <submittedName>
        <fullName evidence="3">Uncharacterized protein</fullName>
    </submittedName>
</protein>
<feature type="signal peptide" evidence="1">
    <location>
        <begin position="1"/>
        <end position="19"/>
    </location>
</feature>
<gene>
    <name evidence="2" type="ORF">BJG266_LOCUS7460</name>
    <name evidence="3" type="ORF">QVE165_LOCUS24158</name>
    <name evidence="4" type="ORF">QVE165_LOCUS24232</name>
</gene>
<dbReference type="AlphaFoldDB" id="A0A814U847"/>
<keyword evidence="5" id="KW-1185">Reference proteome</keyword>
<evidence type="ECO:0000313" key="4">
    <source>
        <dbReference type="EMBL" id="CAF1173011.1"/>
    </source>
</evidence>
<dbReference type="EMBL" id="CAJNOM010000167">
    <property type="protein sequence ID" value="CAF1171696.1"/>
    <property type="molecule type" value="Genomic_DNA"/>
</dbReference>
<comment type="caution">
    <text evidence="3">The sequence shown here is derived from an EMBL/GenBank/DDBJ whole genome shotgun (WGS) entry which is preliminary data.</text>
</comment>
<dbReference type="EMBL" id="CAJNOM010000168">
    <property type="protein sequence ID" value="CAF1173011.1"/>
    <property type="molecule type" value="Genomic_DNA"/>
</dbReference>
<sequence length="323" mass="37503">MICCLSVIFISLLLLIVQCEDYERKYFNRNFPATTNRPEPLRLLNQLRNSAVILNRSIQAHDDYDPWKYFNRNFWTTTNRPKLFGSHTFKHSMSNWQIPSDIFLNKTDTKYPPINFNYPSIYQDKSYQELIKRLNTKSCLAAQKTCGIKPDEWCCSLNSRCGINHDCFKYTTTNSQPTSTGQIRFVIFIVSVLIYCCCQIFVKSKKQYNPVTGISTFTVPQQSSIPQADHIPMNFMVTRENIMSLNLRDLDTQSTNSEILREHDRRTGLDTIIIMSFEQQPSTPPPAYDELSLHHSMAIEQQSLLPPTYADFIQSTNESERTI</sequence>
<evidence type="ECO:0000313" key="5">
    <source>
        <dbReference type="Proteomes" id="UP000663832"/>
    </source>
</evidence>
<evidence type="ECO:0000313" key="2">
    <source>
        <dbReference type="EMBL" id="CAF0843804.1"/>
    </source>
</evidence>
<name>A0A814U847_9BILA</name>
<accession>A0A814U847</accession>